<feature type="transmembrane region" description="Helical" evidence="1">
    <location>
        <begin position="29"/>
        <end position="50"/>
    </location>
</feature>
<evidence type="ECO:0000256" key="1">
    <source>
        <dbReference type="SAM" id="Phobius"/>
    </source>
</evidence>
<dbReference type="NCBIfam" id="TIGR03510">
    <property type="entry name" value="XapX"/>
    <property type="match status" value="1"/>
</dbReference>
<dbReference type="EMBL" id="BSST01000001">
    <property type="protein sequence ID" value="GLX76850.1"/>
    <property type="molecule type" value="Genomic_DNA"/>
</dbReference>
<sequence length="56" mass="5930">MTEILLALFAGTIVGLIFSVIKLPLPAPPVLSGIAGIVGIYLGGSAYHWIVERFFS</sequence>
<proteinExistence type="predicted"/>
<evidence type="ECO:0000313" key="2">
    <source>
        <dbReference type="EMBL" id="GLX76850.1"/>
    </source>
</evidence>
<name>A0ABQ6GQ65_9GAMM</name>
<accession>A0ABQ6GQ65</accession>
<keyword evidence="1" id="KW-0812">Transmembrane</keyword>
<keyword evidence="1" id="KW-1133">Transmembrane helix</keyword>
<comment type="caution">
    <text evidence="2">The sequence shown here is derived from an EMBL/GenBank/DDBJ whole genome shotgun (WGS) entry which is preliminary data.</text>
</comment>
<evidence type="ECO:0000313" key="3">
    <source>
        <dbReference type="Proteomes" id="UP001157186"/>
    </source>
</evidence>
<reference evidence="2 3" key="1">
    <citation type="submission" date="2023-03" db="EMBL/GenBank/DDBJ databases">
        <title>Draft genome sequence of Thalassotalea insulae KCTC 62186T.</title>
        <authorList>
            <person name="Sawabe T."/>
        </authorList>
    </citation>
    <scope>NUCLEOTIDE SEQUENCE [LARGE SCALE GENOMIC DNA]</scope>
    <source>
        <strain evidence="2 3">KCTC 62186</strain>
    </source>
</reference>
<protein>
    <submittedName>
        <fullName evidence="2">XapX domain protein</fullName>
    </submittedName>
</protein>
<dbReference type="InterPro" id="IPR020017">
    <property type="entry name" value="XapX_domain"/>
</dbReference>
<organism evidence="2 3">
    <name type="scientific">Thalassotalea insulae</name>
    <dbReference type="NCBI Taxonomy" id="2056778"/>
    <lineage>
        <taxon>Bacteria</taxon>
        <taxon>Pseudomonadati</taxon>
        <taxon>Pseudomonadota</taxon>
        <taxon>Gammaproteobacteria</taxon>
        <taxon>Alteromonadales</taxon>
        <taxon>Colwelliaceae</taxon>
        <taxon>Thalassotalea</taxon>
    </lineage>
</organism>
<keyword evidence="1" id="KW-0472">Membrane</keyword>
<dbReference type="Proteomes" id="UP001157186">
    <property type="component" value="Unassembled WGS sequence"/>
</dbReference>
<keyword evidence="3" id="KW-1185">Reference proteome</keyword>
<gene>
    <name evidence="2" type="ORF">tinsulaeT_01900</name>
</gene>
<dbReference type="RefSeq" id="WP_284242640.1">
    <property type="nucleotide sequence ID" value="NZ_BSST01000001.1"/>
</dbReference>